<comment type="caution">
    <text evidence="2">The sequence shown here is derived from an EMBL/GenBank/DDBJ whole genome shotgun (WGS) entry which is preliminary data.</text>
</comment>
<evidence type="ECO:0000313" key="4">
    <source>
        <dbReference type="EMBL" id="CAL4803210.1"/>
    </source>
</evidence>
<gene>
    <name evidence="2" type="ORF">C1SCF055_LOCUS40698</name>
</gene>
<protein>
    <submittedName>
        <fullName evidence="4">Ammonium transporter AmtB-like domain-containing protein</fullName>
    </submittedName>
</protein>
<evidence type="ECO:0000313" key="5">
    <source>
        <dbReference type="Proteomes" id="UP001152797"/>
    </source>
</evidence>
<evidence type="ECO:0000313" key="2">
    <source>
        <dbReference type="EMBL" id="CAI4015898.1"/>
    </source>
</evidence>
<dbReference type="Proteomes" id="UP001152797">
    <property type="component" value="Unassembled WGS sequence"/>
</dbReference>
<dbReference type="EMBL" id="CAMXCT010006556">
    <property type="protein sequence ID" value="CAI4015898.1"/>
    <property type="molecule type" value="Genomic_DNA"/>
</dbReference>
<keyword evidence="5" id="KW-1185">Reference proteome</keyword>
<reference evidence="3" key="2">
    <citation type="submission" date="2024-04" db="EMBL/GenBank/DDBJ databases">
        <authorList>
            <person name="Chen Y."/>
            <person name="Shah S."/>
            <person name="Dougan E. K."/>
            <person name="Thang M."/>
            <person name="Chan C."/>
        </authorList>
    </citation>
    <scope>NUCLEOTIDE SEQUENCE [LARGE SCALE GENOMIC DNA]</scope>
</reference>
<organism evidence="2">
    <name type="scientific">Cladocopium goreaui</name>
    <dbReference type="NCBI Taxonomy" id="2562237"/>
    <lineage>
        <taxon>Eukaryota</taxon>
        <taxon>Sar</taxon>
        <taxon>Alveolata</taxon>
        <taxon>Dinophyceae</taxon>
        <taxon>Suessiales</taxon>
        <taxon>Symbiodiniaceae</taxon>
        <taxon>Cladocopium</taxon>
    </lineage>
</organism>
<feature type="region of interest" description="Disordered" evidence="1">
    <location>
        <begin position="471"/>
        <end position="493"/>
    </location>
</feature>
<feature type="region of interest" description="Disordered" evidence="1">
    <location>
        <begin position="283"/>
        <end position="413"/>
    </location>
</feature>
<evidence type="ECO:0000313" key="3">
    <source>
        <dbReference type="EMBL" id="CAL1169273.1"/>
    </source>
</evidence>
<reference evidence="2" key="1">
    <citation type="submission" date="2022-10" db="EMBL/GenBank/DDBJ databases">
        <authorList>
            <person name="Chen Y."/>
            <person name="Dougan E. K."/>
            <person name="Chan C."/>
            <person name="Rhodes N."/>
            <person name="Thang M."/>
        </authorList>
    </citation>
    <scope>NUCLEOTIDE SEQUENCE</scope>
</reference>
<dbReference type="OrthoDB" id="449411at2759"/>
<feature type="compositionally biased region" description="Low complexity" evidence="1">
    <location>
        <begin position="365"/>
        <end position="378"/>
    </location>
</feature>
<sequence length="623" mass="68426">MNIVQIIDYGLVGDSSLYAKRPNKKRTHVTTELQYVIPGTLEVHPYPGGGINEIRSFLRGSAARGKAYQVLGISYFGNEHTASPMNEQVFHEAWQDLYDLLGSGIVLDRVVFFMGGYSAKYGYSQVYDDNMETIRRWTRDAGFEVRTDFEKVAEWRLSADNLHWDVEMNRDLADYWCRLLLNARQDPVDIGPPPPAPAPPIFTPPVYVATPRLDAPSPVAATSVSGEGNGIPWWMTQDFPPEPVPVKPVKRVQDSSPVILNSTGPTTPHSAAPLASFLAQSAAQSEEPFLRRSPPVTPRSGGAFAPAQPVQEPFLRRSSPPVTPRSGGAFAPAPPVQEPFLRRSSPPPVQSMEEPQAATPRSPRATTPAVTQPAQAPVLHRRISSPSPKPRRAAWATGQVPMSPREETQAGSKRIACSNASCDFLVSDFKKMGSFCCKKCHVHYSGGSKMLKHGPLCQQRLAAPWDQRLSQPLAPPEASVSSAESTAGRASTAESIPRFGATDLTDATVTGPASCASEKADKEEIVYDVTLDRKSFGVKWGLQLAIWRETGVFTVLQVRQFSPVEEWNCVVPLPEYRIQKDDELLLVNGVAPGSDYWEVFNEKENYVELVFRRAKISSSESSA</sequence>
<dbReference type="EMBL" id="CAMXCT020006556">
    <property type="protein sequence ID" value="CAL1169273.1"/>
    <property type="molecule type" value="Genomic_DNA"/>
</dbReference>
<proteinExistence type="predicted"/>
<dbReference type="EMBL" id="CAMXCT030006556">
    <property type="protein sequence ID" value="CAL4803210.1"/>
    <property type="molecule type" value="Genomic_DNA"/>
</dbReference>
<name>A0A9P1GK26_9DINO</name>
<dbReference type="AlphaFoldDB" id="A0A9P1GK26"/>
<evidence type="ECO:0000256" key="1">
    <source>
        <dbReference type="SAM" id="MobiDB-lite"/>
    </source>
</evidence>
<accession>A0A9P1GK26</accession>
<feature type="compositionally biased region" description="Low complexity" evidence="1">
    <location>
        <begin position="476"/>
        <end position="487"/>
    </location>
</feature>